<proteinExistence type="predicted"/>
<organism evidence="1 2">
    <name type="scientific">Pleurodeles waltl</name>
    <name type="common">Iberian ribbed newt</name>
    <dbReference type="NCBI Taxonomy" id="8319"/>
    <lineage>
        <taxon>Eukaryota</taxon>
        <taxon>Metazoa</taxon>
        <taxon>Chordata</taxon>
        <taxon>Craniata</taxon>
        <taxon>Vertebrata</taxon>
        <taxon>Euteleostomi</taxon>
        <taxon>Amphibia</taxon>
        <taxon>Batrachia</taxon>
        <taxon>Caudata</taxon>
        <taxon>Salamandroidea</taxon>
        <taxon>Salamandridae</taxon>
        <taxon>Pleurodelinae</taxon>
        <taxon>Pleurodeles</taxon>
    </lineage>
</organism>
<dbReference type="AlphaFoldDB" id="A0AAV7VJH1"/>
<dbReference type="EMBL" id="JANPWB010000003">
    <property type="protein sequence ID" value="KAJ1200804.1"/>
    <property type="molecule type" value="Genomic_DNA"/>
</dbReference>
<sequence>MMRDAALANKERKAQQATLETDIRQLTRQCMDHPSLPMRRRLEGARLALNELYTSQAKYALQRIQGRHYEQGEKAGRLLVGTTLPENCSPSHTGT</sequence>
<keyword evidence="2" id="KW-1185">Reference proteome</keyword>
<reference evidence="1" key="1">
    <citation type="journal article" date="2022" name="bioRxiv">
        <title>Sequencing and chromosome-scale assembly of the giantPleurodeles waltlgenome.</title>
        <authorList>
            <person name="Brown T."/>
            <person name="Elewa A."/>
            <person name="Iarovenko S."/>
            <person name="Subramanian E."/>
            <person name="Araus A.J."/>
            <person name="Petzold A."/>
            <person name="Susuki M."/>
            <person name="Suzuki K.-i.T."/>
            <person name="Hayashi T."/>
            <person name="Toyoda A."/>
            <person name="Oliveira C."/>
            <person name="Osipova E."/>
            <person name="Leigh N.D."/>
            <person name="Simon A."/>
            <person name="Yun M.H."/>
        </authorList>
    </citation>
    <scope>NUCLEOTIDE SEQUENCE</scope>
    <source>
        <strain evidence="1">20211129_DDA</strain>
        <tissue evidence="1">Liver</tissue>
    </source>
</reference>
<evidence type="ECO:0000313" key="2">
    <source>
        <dbReference type="Proteomes" id="UP001066276"/>
    </source>
</evidence>
<dbReference type="Proteomes" id="UP001066276">
    <property type="component" value="Chromosome 2_1"/>
</dbReference>
<accession>A0AAV7VJH1</accession>
<name>A0AAV7VJH1_PLEWA</name>
<comment type="caution">
    <text evidence="1">The sequence shown here is derived from an EMBL/GenBank/DDBJ whole genome shotgun (WGS) entry which is preliminary data.</text>
</comment>
<gene>
    <name evidence="1" type="ORF">NDU88_004625</name>
</gene>
<protein>
    <submittedName>
        <fullName evidence="1">Uncharacterized protein</fullName>
    </submittedName>
</protein>
<evidence type="ECO:0000313" key="1">
    <source>
        <dbReference type="EMBL" id="KAJ1200804.1"/>
    </source>
</evidence>